<evidence type="ECO:0000313" key="8">
    <source>
        <dbReference type="EMBL" id="MFC5950628.1"/>
    </source>
</evidence>
<evidence type="ECO:0000259" key="7">
    <source>
        <dbReference type="Pfam" id="PF09349"/>
    </source>
</evidence>
<dbReference type="Proteomes" id="UP001596119">
    <property type="component" value="Unassembled WGS sequence"/>
</dbReference>
<evidence type="ECO:0000256" key="4">
    <source>
        <dbReference type="ARBA" id="ARBA00022631"/>
    </source>
</evidence>
<dbReference type="InterPro" id="IPR018020">
    <property type="entry name" value="OHCU_decarboxylase"/>
</dbReference>
<gene>
    <name evidence="8" type="primary">uraD</name>
    <name evidence="8" type="ORF">ACFQH9_20370</name>
</gene>
<evidence type="ECO:0000256" key="3">
    <source>
        <dbReference type="ARBA" id="ARBA00012257"/>
    </source>
</evidence>
<dbReference type="InterPro" id="IPR036778">
    <property type="entry name" value="OHCU_decarboxylase_sf"/>
</dbReference>
<dbReference type="NCBIfam" id="NF010372">
    <property type="entry name" value="PRK13798.1"/>
    <property type="match status" value="1"/>
</dbReference>
<protein>
    <recommendedName>
        <fullName evidence="3">2-oxo-4-hydroxy-4-carboxy-5-ureidoimidazoline decarboxylase</fullName>
        <ecNumber evidence="3">4.1.1.97</ecNumber>
    </recommendedName>
</protein>
<dbReference type="SUPFAM" id="SSF158694">
    <property type="entry name" value="UraD-Like"/>
    <property type="match status" value="1"/>
</dbReference>
<dbReference type="EMBL" id="JBHSQK010000052">
    <property type="protein sequence ID" value="MFC5950628.1"/>
    <property type="molecule type" value="Genomic_DNA"/>
</dbReference>
<dbReference type="InterPro" id="IPR017595">
    <property type="entry name" value="OHCU_decarboxylase-2"/>
</dbReference>
<evidence type="ECO:0000256" key="2">
    <source>
        <dbReference type="ARBA" id="ARBA00004754"/>
    </source>
</evidence>
<evidence type="ECO:0000256" key="6">
    <source>
        <dbReference type="ARBA" id="ARBA00023239"/>
    </source>
</evidence>
<dbReference type="Pfam" id="PF09349">
    <property type="entry name" value="OHCU_decarbox"/>
    <property type="match status" value="1"/>
</dbReference>
<evidence type="ECO:0000313" key="9">
    <source>
        <dbReference type="Proteomes" id="UP001596119"/>
    </source>
</evidence>
<keyword evidence="6 8" id="KW-0456">Lyase</keyword>
<comment type="catalytic activity">
    <reaction evidence="1">
        <text>5-hydroxy-2-oxo-4-ureido-2,5-dihydro-1H-imidazole-5-carboxylate + H(+) = (S)-allantoin + CO2</text>
        <dbReference type="Rhea" id="RHEA:26301"/>
        <dbReference type="ChEBI" id="CHEBI:15378"/>
        <dbReference type="ChEBI" id="CHEBI:15678"/>
        <dbReference type="ChEBI" id="CHEBI:16526"/>
        <dbReference type="ChEBI" id="CHEBI:58639"/>
        <dbReference type="EC" id="4.1.1.97"/>
    </reaction>
</comment>
<keyword evidence="4" id="KW-0659">Purine metabolism</keyword>
<keyword evidence="9" id="KW-1185">Reference proteome</keyword>
<dbReference type="Gene3D" id="1.10.3330.10">
    <property type="entry name" value="Oxo-4-hydroxy-4-carboxy-5-ureidoimidazoline decarboxylase"/>
    <property type="match status" value="1"/>
</dbReference>
<dbReference type="EC" id="4.1.1.97" evidence="3"/>
<dbReference type="NCBIfam" id="TIGR03180">
    <property type="entry name" value="UraD_2"/>
    <property type="match status" value="1"/>
</dbReference>
<comment type="caution">
    <text evidence="8">The sequence shown here is derived from an EMBL/GenBank/DDBJ whole genome shotgun (WGS) entry which is preliminary data.</text>
</comment>
<organism evidence="8 9">
    <name type="scientific">Pseudonocardia lutea</name>
    <dbReference type="NCBI Taxonomy" id="2172015"/>
    <lineage>
        <taxon>Bacteria</taxon>
        <taxon>Bacillati</taxon>
        <taxon>Actinomycetota</taxon>
        <taxon>Actinomycetes</taxon>
        <taxon>Pseudonocardiales</taxon>
        <taxon>Pseudonocardiaceae</taxon>
        <taxon>Pseudonocardia</taxon>
    </lineage>
</organism>
<reference evidence="9" key="1">
    <citation type="journal article" date="2019" name="Int. J. Syst. Evol. Microbiol.">
        <title>The Global Catalogue of Microorganisms (GCM) 10K type strain sequencing project: providing services to taxonomists for standard genome sequencing and annotation.</title>
        <authorList>
            <consortium name="The Broad Institute Genomics Platform"/>
            <consortium name="The Broad Institute Genome Sequencing Center for Infectious Disease"/>
            <person name="Wu L."/>
            <person name="Ma J."/>
        </authorList>
    </citation>
    <scope>NUCLEOTIDE SEQUENCE [LARGE SCALE GENOMIC DNA]</scope>
    <source>
        <strain evidence="9">CGMCC 4.7397</strain>
    </source>
</reference>
<dbReference type="GO" id="GO:0051997">
    <property type="term" value="F:2-oxo-4-hydroxy-4-carboxy-5-ureidoimidazoline decarboxylase activity"/>
    <property type="evidence" value="ECO:0007669"/>
    <property type="project" value="UniProtKB-EC"/>
</dbReference>
<feature type="domain" description="Oxo-4-hydroxy-4-carboxy-5-ureidoimidazoline decarboxylase" evidence="7">
    <location>
        <begin position="14"/>
        <end position="157"/>
    </location>
</feature>
<dbReference type="PANTHER" id="PTHR43466">
    <property type="entry name" value="2-OXO-4-HYDROXY-4-CARBOXY-5-UREIDOIMIDAZOLINE DECARBOXYLASE-RELATED"/>
    <property type="match status" value="1"/>
</dbReference>
<comment type="pathway">
    <text evidence="2">Purine metabolism; urate degradation; (S)-allantoin from urate: step 3/3.</text>
</comment>
<evidence type="ECO:0000256" key="5">
    <source>
        <dbReference type="ARBA" id="ARBA00022793"/>
    </source>
</evidence>
<evidence type="ECO:0000256" key="1">
    <source>
        <dbReference type="ARBA" id="ARBA00001163"/>
    </source>
</evidence>
<dbReference type="PANTHER" id="PTHR43466:SF1">
    <property type="entry name" value="2-OXO-4-HYDROXY-4-CARBOXY-5-UREIDOIMIDAZOLINE DECARBOXYLASE-RELATED"/>
    <property type="match status" value="1"/>
</dbReference>
<dbReference type="RefSeq" id="WP_379567809.1">
    <property type="nucleotide sequence ID" value="NZ_JBHSQK010000052.1"/>
</dbReference>
<name>A0ABW1ICY1_9PSEU</name>
<accession>A0ABW1ICY1</accession>
<keyword evidence="5" id="KW-0210">Decarboxylase</keyword>
<sequence>MTAVEPLTVGAFDALPAARAEELLREVCSAPRWAREVAAGRPYGSLTILQAAAEGELAEEDLDAALAGHPRIGDRSATGTARREQGAVAGAPAQVLDALAAGNRAYEERFGHVYLVCASGRSAEDLLATLRARLGNDPATERRVALAELAAINRLRLGRVFGA</sequence>
<proteinExistence type="predicted"/>